<dbReference type="Proteomes" id="UP001163105">
    <property type="component" value="Unassembled WGS sequence"/>
</dbReference>
<evidence type="ECO:0000313" key="3">
    <source>
        <dbReference type="Proteomes" id="UP001163105"/>
    </source>
</evidence>
<name>A0AB34FCS2_9HYPO</name>
<feature type="compositionally biased region" description="Basic residues" evidence="1">
    <location>
        <begin position="425"/>
        <end position="437"/>
    </location>
</feature>
<evidence type="ECO:0000313" key="2">
    <source>
        <dbReference type="EMBL" id="KAJ6437065.1"/>
    </source>
</evidence>
<accession>A0AB34FCS2</accession>
<feature type="compositionally biased region" description="Polar residues" evidence="1">
    <location>
        <begin position="1"/>
        <end position="12"/>
    </location>
</feature>
<organism evidence="2 3">
    <name type="scientific">Purpureocillium lavendulum</name>
    <dbReference type="NCBI Taxonomy" id="1247861"/>
    <lineage>
        <taxon>Eukaryota</taxon>
        <taxon>Fungi</taxon>
        <taxon>Dikarya</taxon>
        <taxon>Ascomycota</taxon>
        <taxon>Pezizomycotina</taxon>
        <taxon>Sordariomycetes</taxon>
        <taxon>Hypocreomycetidae</taxon>
        <taxon>Hypocreales</taxon>
        <taxon>Ophiocordycipitaceae</taxon>
        <taxon>Purpureocillium</taxon>
    </lineage>
</organism>
<protein>
    <submittedName>
        <fullName evidence="2">Phosphoglycerate mutase</fullName>
    </submittedName>
</protein>
<reference evidence="2" key="1">
    <citation type="submission" date="2023-01" db="EMBL/GenBank/DDBJ databases">
        <title>The growth and conidiation of Purpureocillium lavendulum are regulated by nitrogen source and histone H3K14 acetylation.</title>
        <authorList>
            <person name="Tang P."/>
            <person name="Han J."/>
            <person name="Zhang C."/>
            <person name="Tang P."/>
            <person name="Qi F."/>
            <person name="Zhang K."/>
            <person name="Liang L."/>
        </authorList>
    </citation>
    <scope>NUCLEOTIDE SEQUENCE</scope>
    <source>
        <strain evidence="2">YMF1.00683</strain>
    </source>
</reference>
<gene>
    <name evidence="2" type="ORF">O9K51_10362</name>
</gene>
<evidence type="ECO:0000256" key="1">
    <source>
        <dbReference type="SAM" id="MobiDB-lite"/>
    </source>
</evidence>
<keyword evidence="3" id="KW-1185">Reference proteome</keyword>
<feature type="compositionally biased region" description="Basic and acidic residues" evidence="1">
    <location>
        <begin position="17"/>
        <end position="66"/>
    </location>
</feature>
<feature type="region of interest" description="Disordered" evidence="1">
    <location>
        <begin position="1"/>
        <end position="71"/>
    </location>
</feature>
<proteinExistence type="predicted"/>
<dbReference type="EMBL" id="JAQHRD010000014">
    <property type="protein sequence ID" value="KAJ6437065.1"/>
    <property type="molecule type" value="Genomic_DNA"/>
</dbReference>
<sequence>MKSWHDQQSVATPSAMADHEITRLRQLLEESERRREEEQRRREEADRRREEEQRRREEADRKRDEAEILASAARPQTVPDYLESCHRLSLAIEIVTDKTLTTQGELTKPTGRKFPRRIIPWENFAASQEKTWNLLSADDAFFSDRLCPSLTQLDYVASLNAPISSEIGLRNFQRDTVENAVERLLTEVYNNPHLRTRLDMQGTVKFESHTNLGPENESISEHLENLTIDGATIGPTVPRRRAAGKGNRRADQFCIYRTESGRSYPSLAIEYKAPHKLSRDQIVAGLAAEIQPDRDVINKDGEGFDFESRRLCAAVVTQLFSYMVGLGTPYGYVCTGEVFIFLHIHPSDPSMVYYSVQVPNLDVMDDDETRLHRTAVSQVFAFVLRAIREEPPPQVWFDAAEALETWTVEYEKPVADAPSTSLEHKNHKIISKSPNKR</sequence>
<dbReference type="AlphaFoldDB" id="A0AB34FCS2"/>
<comment type="caution">
    <text evidence="2">The sequence shown here is derived from an EMBL/GenBank/DDBJ whole genome shotgun (WGS) entry which is preliminary data.</text>
</comment>
<feature type="region of interest" description="Disordered" evidence="1">
    <location>
        <begin position="417"/>
        <end position="437"/>
    </location>
</feature>